<evidence type="ECO:0008006" key="3">
    <source>
        <dbReference type="Google" id="ProtNLM"/>
    </source>
</evidence>
<dbReference type="RefSeq" id="WP_145790268.1">
    <property type="nucleotide sequence ID" value="NZ_BAAABR010000021.1"/>
</dbReference>
<proteinExistence type="predicted"/>
<comment type="caution">
    <text evidence="1">The sequence shown here is derived from an EMBL/GenBank/DDBJ whole genome shotgun (WGS) entry which is preliminary data.</text>
</comment>
<reference evidence="1 2" key="1">
    <citation type="submission" date="2019-06" db="EMBL/GenBank/DDBJ databases">
        <title>Sequencing the genomes of 1000 actinobacteria strains.</title>
        <authorList>
            <person name="Klenk H.-P."/>
        </authorList>
    </citation>
    <scope>NUCLEOTIDE SEQUENCE [LARGE SCALE GENOMIC DNA]</scope>
    <source>
        <strain evidence="1 2">DSM 41649</strain>
    </source>
</reference>
<name>A0A561EPE5_9ACTN</name>
<keyword evidence="2" id="KW-1185">Reference proteome</keyword>
<accession>A0A561EPE5</accession>
<organism evidence="1 2">
    <name type="scientific">Kitasatospora atroaurantiaca</name>
    <dbReference type="NCBI Taxonomy" id="285545"/>
    <lineage>
        <taxon>Bacteria</taxon>
        <taxon>Bacillati</taxon>
        <taxon>Actinomycetota</taxon>
        <taxon>Actinomycetes</taxon>
        <taxon>Kitasatosporales</taxon>
        <taxon>Streptomycetaceae</taxon>
        <taxon>Kitasatospora</taxon>
    </lineage>
</organism>
<evidence type="ECO:0000313" key="2">
    <source>
        <dbReference type="Proteomes" id="UP000318416"/>
    </source>
</evidence>
<evidence type="ECO:0000313" key="1">
    <source>
        <dbReference type="EMBL" id="TWE17488.1"/>
    </source>
</evidence>
<dbReference type="InterPro" id="IPR036388">
    <property type="entry name" value="WH-like_DNA-bd_sf"/>
</dbReference>
<dbReference type="Gene3D" id="1.10.10.10">
    <property type="entry name" value="Winged helix-like DNA-binding domain superfamily/Winged helix DNA-binding domain"/>
    <property type="match status" value="1"/>
</dbReference>
<gene>
    <name evidence="1" type="ORF">FB465_2515</name>
</gene>
<dbReference type="OrthoDB" id="4550567at2"/>
<dbReference type="AlphaFoldDB" id="A0A561EPE5"/>
<protein>
    <recommendedName>
        <fullName evidence="3">DNA-binding MarR family transcriptional regulator</fullName>
    </recommendedName>
</protein>
<sequence>MEFTDAELAVQPIGYWSGAANAAVIRYINDRMGELGVTQRHWWTLYQVGVSGTGLTREGLVTLMRRIRPYVDASALEPAVDELLGRELLSLDGEGRLRLTDPGAELRDRVMKLLPGIRAQIHDGVSDEDYVRVVKVLRRMIGNVGGNADFV</sequence>
<dbReference type="EMBL" id="VIVR01000001">
    <property type="protein sequence ID" value="TWE17488.1"/>
    <property type="molecule type" value="Genomic_DNA"/>
</dbReference>
<dbReference type="InterPro" id="IPR036390">
    <property type="entry name" value="WH_DNA-bd_sf"/>
</dbReference>
<dbReference type="SUPFAM" id="SSF46785">
    <property type="entry name" value="Winged helix' DNA-binding domain"/>
    <property type="match status" value="1"/>
</dbReference>
<dbReference type="Proteomes" id="UP000318416">
    <property type="component" value="Unassembled WGS sequence"/>
</dbReference>